<dbReference type="InterPro" id="IPR051534">
    <property type="entry name" value="CBASS_pafABC_assoc_protein"/>
</dbReference>
<dbReference type="Pfam" id="PF13280">
    <property type="entry name" value="WYL"/>
    <property type="match status" value="1"/>
</dbReference>
<dbReference type="PROSITE" id="PS52050">
    <property type="entry name" value="WYL"/>
    <property type="match status" value="1"/>
</dbReference>
<protein>
    <submittedName>
        <fullName evidence="3">WYL domain-containing protein</fullName>
    </submittedName>
</protein>
<reference evidence="3 4" key="1">
    <citation type="submission" date="2018-05" db="EMBL/GenBank/DDBJ databases">
        <title>Amnibacterium sp. M8JJ-5, whole genome shotgun sequence.</title>
        <authorList>
            <person name="Tuo L."/>
        </authorList>
    </citation>
    <scope>NUCLEOTIDE SEQUENCE [LARGE SCALE GENOMIC DNA]</scope>
    <source>
        <strain evidence="3 4">M8JJ-5</strain>
    </source>
</reference>
<dbReference type="InterPro" id="IPR028349">
    <property type="entry name" value="PafC-like"/>
</dbReference>
<dbReference type="RefSeq" id="WP_116757125.1">
    <property type="nucleotide sequence ID" value="NZ_JBHUEX010000001.1"/>
</dbReference>
<dbReference type="EMBL" id="QEOP01000002">
    <property type="protein sequence ID" value="PVZ94614.1"/>
    <property type="molecule type" value="Genomic_DNA"/>
</dbReference>
<sequence length="324" mass="34962">MANPMQAQDKLTFLLSLVPYLIEHDGVDVPEAAAHFGVSDDEMRAAVRLIAVSGIPGDSSAYQPDDLFDINWDAFEEDDRIELTHAVAIDDSPRFSAREAAALLAGLQYLSALPENLDRATIASLSRKLASGASAAPSPVAVAAGAAASLVAPLRAALIAGVRIEFDYRTARGDSERRIVDPLRIDSEDQNWYLRAWDHGREAVRTFRLDRMSSLTTTDQPISRTGRDVALPDSLFETSPDDLTVRIEVSDSALPLLGDFLPDGTRTSKGSIRGLTDATVRVGHYHGLKRLVASLPGLVTVLGPADARATVADWAREGLSQYDD</sequence>
<dbReference type="PIRSF" id="PIRSF016838">
    <property type="entry name" value="PafC"/>
    <property type="match status" value="1"/>
</dbReference>
<gene>
    <name evidence="3" type="ORF">DDQ50_13035</name>
</gene>
<dbReference type="Proteomes" id="UP000244893">
    <property type="component" value="Unassembled WGS sequence"/>
</dbReference>
<organism evidence="3 4">
    <name type="scientific">Amnibacterium flavum</name>
    <dbReference type="NCBI Taxonomy" id="2173173"/>
    <lineage>
        <taxon>Bacteria</taxon>
        <taxon>Bacillati</taxon>
        <taxon>Actinomycetota</taxon>
        <taxon>Actinomycetes</taxon>
        <taxon>Micrococcales</taxon>
        <taxon>Microbacteriaceae</taxon>
        <taxon>Amnibacterium</taxon>
    </lineage>
</organism>
<feature type="domain" description="WYL" evidence="1">
    <location>
        <begin position="151"/>
        <end position="216"/>
    </location>
</feature>
<dbReference type="AlphaFoldDB" id="A0A2V1HWM5"/>
<evidence type="ECO:0000259" key="2">
    <source>
        <dbReference type="Pfam" id="PF19187"/>
    </source>
</evidence>
<keyword evidence="4" id="KW-1185">Reference proteome</keyword>
<evidence type="ECO:0000313" key="4">
    <source>
        <dbReference type="Proteomes" id="UP000244893"/>
    </source>
</evidence>
<evidence type="ECO:0000313" key="3">
    <source>
        <dbReference type="EMBL" id="PVZ94614.1"/>
    </source>
</evidence>
<proteinExistence type="predicted"/>
<accession>A0A2V1HWM5</accession>
<dbReference type="PANTHER" id="PTHR34580:SF1">
    <property type="entry name" value="PROTEIN PAFC"/>
    <property type="match status" value="1"/>
</dbReference>
<dbReference type="Pfam" id="PF19187">
    <property type="entry name" value="HTH_PafC"/>
    <property type="match status" value="1"/>
</dbReference>
<feature type="domain" description="PafC HTH" evidence="2">
    <location>
        <begin position="9"/>
        <end position="130"/>
    </location>
</feature>
<dbReference type="OrthoDB" id="3171994at2"/>
<dbReference type="InterPro" id="IPR043839">
    <property type="entry name" value="PafC_HTH"/>
</dbReference>
<evidence type="ECO:0000259" key="1">
    <source>
        <dbReference type="Pfam" id="PF13280"/>
    </source>
</evidence>
<name>A0A2V1HWM5_9MICO</name>
<comment type="caution">
    <text evidence="3">The sequence shown here is derived from an EMBL/GenBank/DDBJ whole genome shotgun (WGS) entry which is preliminary data.</text>
</comment>
<dbReference type="PANTHER" id="PTHR34580">
    <property type="match status" value="1"/>
</dbReference>
<dbReference type="InterPro" id="IPR026881">
    <property type="entry name" value="WYL_dom"/>
</dbReference>